<name>A0A9P1BU87_9DINO</name>
<dbReference type="GO" id="GO:0016020">
    <property type="term" value="C:membrane"/>
    <property type="evidence" value="ECO:0007669"/>
    <property type="project" value="UniProtKB-SubCell"/>
</dbReference>
<evidence type="ECO:0000256" key="2">
    <source>
        <dbReference type="ARBA" id="ARBA00004236"/>
    </source>
</evidence>
<accession>A0A9P1BU87</accession>
<feature type="transmembrane region" description="Helical" evidence="7">
    <location>
        <begin position="204"/>
        <end position="221"/>
    </location>
</feature>
<evidence type="ECO:0000256" key="1">
    <source>
        <dbReference type="ARBA" id="ARBA00004141"/>
    </source>
</evidence>
<evidence type="ECO:0000256" key="5">
    <source>
        <dbReference type="ARBA" id="ARBA00023136"/>
    </source>
</evidence>
<keyword evidence="5 7" id="KW-0472">Membrane</keyword>
<dbReference type="GO" id="GO:0022857">
    <property type="term" value="F:transmembrane transporter activity"/>
    <property type="evidence" value="ECO:0007669"/>
    <property type="project" value="InterPro"/>
</dbReference>
<dbReference type="EMBL" id="CAMXCT030000490">
    <property type="protein sequence ID" value="CAL4766795.1"/>
    <property type="molecule type" value="Genomic_DNA"/>
</dbReference>
<feature type="transmembrane region" description="Helical" evidence="7">
    <location>
        <begin position="922"/>
        <end position="948"/>
    </location>
</feature>
<feature type="region of interest" description="Disordered" evidence="6">
    <location>
        <begin position="294"/>
        <end position="328"/>
    </location>
</feature>
<feature type="transmembrane region" description="Helical" evidence="7">
    <location>
        <begin position="746"/>
        <end position="766"/>
    </location>
</feature>
<feature type="transmembrane region" description="Helical" evidence="7">
    <location>
        <begin position="1162"/>
        <end position="1181"/>
    </location>
</feature>
<organism evidence="8">
    <name type="scientific">Cladocopium goreaui</name>
    <dbReference type="NCBI Taxonomy" id="2562237"/>
    <lineage>
        <taxon>Eukaryota</taxon>
        <taxon>Sar</taxon>
        <taxon>Alveolata</taxon>
        <taxon>Dinophyceae</taxon>
        <taxon>Suessiales</taxon>
        <taxon>Symbiodiniaceae</taxon>
        <taxon>Cladocopium</taxon>
    </lineage>
</organism>
<sequence>MSSASSMTEPMTSGEPEQPERPIGNGVSNGRCSKGWPAFWLVVVCGTASTVINALVLPAFSTAFFNGGTNPCIDEGHASAACKEALKKAERIGSNFTVLGAVCVFFTSPNIALLCDRFGRKPIMILGQVAGFLSVLSLVAVDIFGISLYVYYASWTTTHGLVQSYDTIQRRMLRDQFEVGVEKNLVCLTFQRSRKNKSLKTEDILLWRFLFLWMVASYLRAAKQEIKEELQSSRPQWLARTQDEVHQPYGHQVLCRTVAVGAPNFDAKKEEEAPIPIEDQAPEPAVQGIFDDEEEEAVKEERAPEGEVEEKEKIEEEGEEKKEGESEEAKEFETRVFRLAAPMFSKKAKEVSHTYAISFFKLVLKQSGGELNRAARPGKWPDWPLFLAGVMVRKRKWRRGTFEVSTETVKCLCPAPEDHGHWILPKDEPITKMIMKPAHLPLSEEGWVAIEKETVDALVISRRMRGKSAVRKIEEESEDEVQREEEKKKRVHLLRMIEEEMRTMVDDDPELALEELKVLGSLKKIVVLPNEEEFYNEKIQRDVWMLTPQSYTLDMVQKEDEKVKPKKIPRSRDQAAMEPKEESPSIEKVRLAQKAVGEALWLTTRARPDLMYVVSRMGSAVTRAPEAVIQASNQLKGYLSTTANDGLKFEVEEGENPILTVFTDASFAPDSEESHGSFVVLLGSSPGFWRSGQQGFVTLSTAEAELTEIIEGMVTVAIGAHVLRLITLAASIAVTKAEEEKEAEEAFSIEVILIYTLVIIIFILAAQRFWDAAVRGEARRSPKKICLALRHGRARVMLSELHKMLRIEHKMLRIELKMLRIQFKILRTQLKMLRIQLKMLRCQLSQSMWLRNQKKRNHKTHEQQLISKQRWNSYERMMDRWWITKGSGMRLKQKNEGCAQSSIKLFLAILCWGMRLRHNSHLLSLSTFCGGFCSVSSGAAEVVFALWIADRTTTEQRIAFFATLAAAMDVEQTVTPVASFVPSTRNRLILSACLSFLALAATVLGIPESISENQRRDICRNWRLSRLFQFGIVASKKYRGLTLLMLVSNSVHAGCGAIYLYYIQGHFGKGLRDVAPIIMLNGINNLLVQIFVVKHLARCLTVRGVILLGYFFGALNCAIISFVPNFNDLYVLAVTSGLGVIFAPAIQALYMNSAQPDEMGQVQGAVNSVLTVTGGLGPLIFSRLLAAFQDSSHRYRGMDCMPYLLTIASNFFCSWAVAFMALPQKADDSLTVQLECAA</sequence>
<dbReference type="Gene3D" id="1.20.1250.20">
    <property type="entry name" value="MFS general substrate transporter like domains"/>
    <property type="match status" value="1"/>
</dbReference>
<comment type="caution">
    <text evidence="8">The sequence shown here is derived from an EMBL/GenBank/DDBJ whole genome shotgun (WGS) entry which is preliminary data.</text>
</comment>
<feature type="compositionally biased region" description="Basic and acidic residues" evidence="6">
    <location>
        <begin position="299"/>
        <end position="328"/>
    </location>
</feature>
<feature type="compositionally biased region" description="Basic and acidic residues" evidence="6">
    <location>
        <begin position="570"/>
        <end position="586"/>
    </location>
</feature>
<keyword evidence="11" id="KW-1185">Reference proteome</keyword>
<evidence type="ECO:0000313" key="9">
    <source>
        <dbReference type="EMBL" id="CAL1132858.1"/>
    </source>
</evidence>
<dbReference type="SUPFAM" id="SSF103473">
    <property type="entry name" value="MFS general substrate transporter"/>
    <property type="match status" value="2"/>
</dbReference>
<feature type="transmembrane region" description="Helical" evidence="7">
    <location>
        <begin position="96"/>
        <end position="114"/>
    </location>
</feature>
<dbReference type="Proteomes" id="UP001152797">
    <property type="component" value="Unassembled WGS sequence"/>
</dbReference>
<feature type="region of interest" description="Disordered" evidence="6">
    <location>
        <begin position="1"/>
        <end position="27"/>
    </location>
</feature>
<dbReference type="Pfam" id="PF07690">
    <property type="entry name" value="MFS_1"/>
    <property type="match status" value="1"/>
</dbReference>
<comment type="subcellular location">
    <subcellularLocation>
        <location evidence="2">Cell membrane</location>
    </subcellularLocation>
    <subcellularLocation>
        <location evidence="1">Membrane</location>
        <topology evidence="1">Multi-pass membrane protein</topology>
    </subcellularLocation>
</comment>
<feature type="transmembrane region" description="Helical" evidence="7">
    <location>
        <begin position="1129"/>
        <end position="1150"/>
    </location>
</feature>
<evidence type="ECO:0000313" key="10">
    <source>
        <dbReference type="EMBL" id="CAL4766795.1"/>
    </source>
</evidence>
<dbReference type="PRINTS" id="PR01035">
    <property type="entry name" value="TCRTETA"/>
</dbReference>
<evidence type="ECO:0000313" key="8">
    <source>
        <dbReference type="EMBL" id="CAI3979483.1"/>
    </source>
</evidence>
<reference evidence="9" key="2">
    <citation type="submission" date="2024-04" db="EMBL/GenBank/DDBJ databases">
        <authorList>
            <person name="Chen Y."/>
            <person name="Shah S."/>
            <person name="Dougan E. K."/>
            <person name="Thang M."/>
            <person name="Chan C."/>
        </authorList>
    </citation>
    <scope>NUCLEOTIDE SEQUENCE [LARGE SCALE GENOMIC DNA]</scope>
</reference>
<evidence type="ECO:0000256" key="6">
    <source>
        <dbReference type="SAM" id="MobiDB-lite"/>
    </source>
</evidence>
<feature type="transmembrane region" description="Helical" evidence="7">
    <location>
        <begin position="1105"/>
        <end position="1123"/>
    </location>
</feature>
<dbReference type="EMBL" id="CAMXCT020000490">
    <property type="protein sequence ID" value="CAL1132858.1"/>
    <property type="molecule type" value="Genomic_DNA"/>
</dbReference>
<evidence type="ECO:0000256" key="3">
    <source>
        <dbReference type="ARBA" id="ARBA00022692"/>
    </source>
</evidence>
<dbReference type="AlphaFoldDB" id="A0A9P1BU87"/>
<dbReference type="InterPro" id="IPR011701">
    <property type="entry name" value="MFS"/>
</dbReference>
<feature type="transmembrane region" description="Helical" evidence="7">
    <location>
        <begin position="1041"/>
        <end position="1062"/>
    </location>
</feature>
<gene>
    <name evidence="8" type="ORF">C1SCF055_LOCUS7430</name>
</gene>
<feature type="transmembrane region" description="Helical" evidence="7">
    <location>
        <begin position="126"/>
        <end position="152"/>
    </location>
</feature>
<evidence type="ECO:0000313" key="11">
    <source>
        <dbReference type="Proteomes" id="UP001152797"/>
    </source>
</evidence>
<protein>
    <submittedName>
        <fullName evidence="10">Hippocampus abundant transcript-like protein 1 (Major facilitator superfamily domain-containing 14B)</fullName>
    </submittedName>
</protein>
<keyword evidence="4 7" id="KW-1133">Transmembrane helix</keyword>
<reference evidence="8" key="1">
    <citation type="submission" date="2022-10" db="EMBL/GenBank/DDBJ databases">
        <authorList>
            <person name="Chen Y."/>
            <person name="Dougan E. K."/>
            <person name="Chan C."/>
            <person name="Rhodes N."/>
            <person name="Thang M."/>
        </authorList>
    </citation>
    <scope>NUCLEOTIDE SEQUENCE</scope>
</reference>
<feature type="compositionally biased region" description="Polar residues" evidence="6">
    <location>
        <begin position="1"/>
        <end position="11"/>
    </location>
</feature>
<feature type="region of interest" description="Disordered" evidence="6">
    <location>
        <begin position="562"/>
        <end position="586"/>
    </location>
</feature>
<dbReference type="InterPro" id="IPR001958">
    <property type="entry name" value="Tet-R_TetA/multi-R_MdtG-like"/>
</dbReference>
<keyword evidence="3 7" id="KW-0812">Transmembrane</keyword>
<evidence type="ECO:0000256" key="4">
    <source>
        <dbReference type="ARBA" id="ARBA00022989"/>
    </source>
</evidence>
<dbReference type="EMBL" id="CAMXCT010000490">
    <property type="protein sequence ID" value="CAI3979483.1"/>
    <property type="molecule type" value="Genomic_DNA"/>
</dbReference>
<dbReference type="InterPro" id="IPR036259">
    <property type="entry name" value="MFS_trans_sf"/>
</dbReference>
<dbReference type="OrthoDB" id="448398at2759"/>
<evidence type="ECO:0000256" key="7">
    <source>
        <dbReference type="SAM" id="Phobius"/>
    </source>
</evidence>
<proteinExistence type="predicted"/>
<feature type="transmembrane region" description="Helical" evidence="7">
    <location>
        <begin position="38"/>
        <end position="60"/>
    </location>
</feature>
<dbReference type="PANTHER" id="PTHR23507:SF1">
    <property type="entry name" value="FI18259P1-RELATED"/>
    <property type="match status" value="1"/>
</dbReference>
<feature type="transmembrane region" description="Helical" evidence="7">
    <location>
        <begin position="988"/>
        <end position="1006"/>
    </location>
</feature>
<feature type="transmembrane region" description="Helical" evidence="7">
    <location>
        <begin position="1201"/>
        <end position="1222"/>
    </location>
</feature>
<dbReference type="PANTHER" id="PTHR23507">
    <property type="entry name" value="ZGC:174356"/>
    <property type="match status" value="1"/>
</dbReference>